<dbReference type="OrthoDB" id="2998174at2759"/>
<gene>
    <name evidence="3" type="ORF">FA15DRAFT_693035</name>
</gene>
<comment type="similarity">
    <text evidence="1">Belongs to the trichodiene synthase family.</text>
</comment>
<dbReference type="InterPro" id="IPR008949">
    <property type="entry name" value="Isoprenoid_synthase_dom_sf"/>
</dbReference>
<evidence type="ECO:0000256" key="1">
    <source>
        <dbReference type="ARBA" id="ARBA00007946"/>
    </source>
</evidence>
<proteinExistence type="inferred from homology"/>
<dbReference type="STRING" id="230819.A0A5C3L0T0"/>
<keyword evidence="2" id="KW-0456">Lyase</keyword>
<dbReference type="Proteomes" id="UP000307440">
    <property type="component" value="Unassembled WGS sequence"/>
</dbReference>
<dbReference type="SFLD" id="SFLDS00005">
    <property type="entry name" value="Isoprenoid_Synthase_Type_I"/>
    <property type="match status" value="1"/>
</dbReference>
<dbReference type="EMBL" id="ML210173">
    <property type="protein sequence ID" value="TFK26564.1"/>
    <property type="molecule type" value="Genomic_DNA"/>
</dbReference>
<name>A0A5C3L0T0_COPMA</name>
<dbReference type="Gene3D" id="1.10.600.10">
    <property type="entry name" value="Farnesyl Diphosphate Synthase"/>
    <property type="match status" value="1"/>
</dbReference>
<accession>A0A5C3L0T0</accession>
<dbReference type="AlphaFoldDB" id="A0A5C3L0T0"/>
<keyword evidence="4" id="KW-1185">Reference proteome</keyword>
<dbReference type="InterPro" id="IPR024652">
    <property type="entry name" value="Trichodiene_synth"/>
</dbReference>
<organism evidence="3 4">
    <name type="scientific">Coprinopsis marcescibilis</name>
    <name type="common">Agaric fungus</name>
    <name type="synonym">Psathyrella marcescibilis</name>
    <dbReference type="NCBI Taxonomy" id="230819"/>
    <lineage>
        <taxon>Eukaryota</taxon>
        <taxon>Fungi</taxon>
        <taxon>Dikarya</taxon>
        <taxon>Basidiomycota</taxon>
        <taxon>Agaricomycotina</taxon>
        <taxon>Agaricomycetes</taxon>
        <taxon>Agaricomycetidae</taxon>
        <taxon>Agaricales</taxon>
        <taxon>Agaricineae</taxon>
        <taxon>Psathyrellaceae</taxon>
        <taxon>Coprinopsis</taxon>
    </lineage>
</organism>
<evidence type="ECO:0000256" key="2">
    <source>
        <dbReference type="ARBA" id="ARBA00023239"/>
    </source>
</evidence>
<reference evidence="3 4" key="1">
    <citation type="journal article" date="2019" name="Nat. Ecol. Evol.">
        <title>Megaphylogeny resolves global patterns of mushroom evolution.</title>
        <authorList>
            <person name="Varga T."/>
            <person name="Krizsan K."/>
            <person name="Foldi C."/>
            <person name="Dima B."/>
            <person name="Sanchez-Garcia M."/>
            <person name="Sanchez-Ramirez S."/>
            <person name="Szollosi G.J."/>
            <person name="Szarkandi J.G."/>
            <person name="Papp V."/>
            <person name="Albert L."/>
            <person name="Andreopoulos W."/>
            <person name="Angelini C."/>
            <person name="Antonin V."/>
            <person name="Barry K.W."/>
            <person name="Bougher N.L."/>
            <person name="Buchanan P."/>
            <person name="Buyck B."/>
            <person name="Bense V."/>
            <person name="Catcheside P."/>
            <person name="Chovatia M."/>
            <person name="Cooper J."/>
            <person name="Damon W."/>
            <person name="Desjardin D."/>
            <person name="Finy P."/>
            <person name="Geml J."/>
            <person name="Haridas S."/>
            <person name="Hughes K."/>
            <person name="Justo A."/>
            <person name="Karasinski D."/>
            <person name="Kautmanova I."/>
            <person name="Kiss B."/>
            <person name="Kocsube S."/>
            <person name="Kotiranta H."/>
            <person name="LaButti K.M."/>
            <person name="Lechner B.E."/>
            <person name="Liimatainen K."/>
            <person name="Lipzen A."/>
            <person name="Lukacs Z."/>
            <person name="Mihaltcheva S."/>
            <person name="Morgado L.N."/>
            <person name="Niskanen T."/>
            <person name="Noordeloos M.E."/>
            <person name="Ohm R.A."/>
            <person name="Ortiz-Santana B."/>
            <person name="Ovrebo C."/>
            <person name="Racz N."/>
            <person name="Riley R."/>
            <person name="Savchenko A."/>
            <person name="Shiryaev A."/>
            <person name="Soop K."/>
            <person name="Spirin V."/>
            <person name="Szebenyi C."/>
            <person name="Tomsovsky M."/>
            <person name="Tulloss R.E."/>
            <person name="Uehling J."/>
            <person name="Grigoriev I.V."/>
            <person name="Vagvolgyi C."/>
            <person name="Papp T."/>
            <person name="Martin F.M."/>
            <person name="Miettinen O."/>
            <person name="Hibbett D.S."/>
            <person name="Nagy L.G."/>
        </authorList>
    </citation>
    <scope>NUCLEOTIDE SEQUENCE [LARGE SCALE GENOMIC DNA]</scope>
    <source>
        <strain evidence="3 4">CBS 121175</strain>
    </source>
</reference>
<evidence type="ECO:0000313" key="4">
    <source>
        <dbReference type="Proteomes" id="UP000307440"/>
    </source>
</evidence>
<protein>
    <submittedName>
        <fullName evidence="3">Terpenoid synthase</fullName>
    </submittedName>
</protein>
<sequence>MTVSVNTNISGLTAADKAGIMSVIADVFKRSGAKHEAFPFDMELWAGCMKECRERAFPVEPQDIPGKVTFRRSLKVGVVIAQTSYRHLADFHTRVWIAMFTGLVTYADDVFQKDIRHLQSFPSTFVTNGRHENPVLDALASYLREVPARFGDFVANLVISSCLRFMMSASLEFDGQDVAVSSDAKEYAHHVRLLSGLPDIYAIFVFPPKIPRSAYIQAFPEQMEYINMTNDVLSFYKEELEGETSNFISATATSQNSSKLEILRVTAEKAIACHEATLKILEPCPEASAAWKSFASGFCAFHSASPRYKLDELLN</sequence>
<dbReference type="SFLD" id="SFLDG01021">
    <property type="entry name" value="Trichodiene_Synthase_Like"/>
    <property type="match status" value="1"/>
</dbReference>
<dbReference type="Pfam" id="PF06330">
    <property type="entry name" value="TRI5"/>
    <property type="match status" value="1"/>
</dbReference>
<dbReference type="SUPFAM" id="SSF48576">
    <property type="entry name" value="Terpenoid synthases"/>
    <property type="match status" value="1"/>
</dbReference>
<evidence type="ECO:0000313" key="3">
    <source>
        <dbReference type="EMBL" id="TFK26564.1"/>
    </source>
</evidence>
<dbReference type="GO" id="GO:0016838">
    <property type="term" value="F:carbon-oxygen lyase activity, acting on phosphates"/>
    <property type="evidence" value="ECO:0007669"/>
    <property type="project" value="InterPro"/>
</dbReference>